<gene>
    <name evidence="3" type="ORF">PLAN_70302</name>
</gene>
<dbReference type="Pfam" id="PF18929">
    <property type="entry name" value="DUF5678"/>
    <property type="match status" value="1"/>
</dbReference>
<comment type="caution">
    <text evidence="3">The sequence shown here is derived from an EMBL/GenBank/DDBJ whole genome shotgun (WGS) entry which is preliminary data.</text>
</comment>
<dbReference type="InterPro" id="IPR021109">
    <property type="entry name" value="Peptidase_aspartic_dom_sf"/>
</dbReference>
<dbReference type="GO" id="GO:0006508">
    <property type="term" value="P:proteolysis"/>
    <property type="evidence" value="ECO:0007669"/>
    <property type="project" value="InterPro"/>
</dbReference>
<dbReference type="RefSeq" id="WP_026797881.1">
    <property type="nucleotide sequence ID" value="NZ_LR812491.1"/>
</dbReference>
<dbReference type="Pfam" id="PF13650">
    <property type="entry name" value="Asp_protease_2"/>
    <property type="match status" value="1"/>
</dbReference>
<proteinExistence type="predicted"/>
<feature type="domain" description="Peptidase A2" evidence="2">
    <location>
        <begin position="103"/>
        <end position="181"/>
    </location>
</feature>
<dbReference type="SUPFAM" id="SSF50630">
    <property type="entry name" value="Acid proteases"/>
    <property type="match status" value="1"/>
</dbReference>
<accession>A0A6J7ZSE2</accession>
<dbReference type="InterPro" id="IPR001969">
    <property type="entry name" value="Aspartic_peptidase_AS"/>
</dbReference>
<dbReference type="PROSITE" id="PS00141">
    <property type="entry name" value="ASP_PROTEASE"/>
    <property type="match status" value="1"/>
</dbReference>
<name>A0A6J7ZSE2_PLARU</name>
<reference evidence="3" key="1">
    <citation type="submission" date="2020-05" db="EMBL/GenBank/DDBJ databases">
        <authorList>
            <consortium name="Genoscope - CEA"/>
            <person name="William W."/>
        </authorList>
    </citation>
    <scope>NUCLEOTIDE SEQUENCE [LARGE SCALE GENOMIC DNA]</scope>
    <source>
        <strain evidence="3">PCC 7821</strain>
    </source>
</reference>
<dbReference type="InterPro" id="IPR043734">
    <property type="entry name" value="DUF5678"/>
</dbReference>
<dbReference type="EMBL" id="CZCZ02000017">
    <property type="protein sequence ID" value="CAC5345725.1"/>
    <property type="molecule type" value="Genomic_DNA"/>
</dbReference>
<keyword evidence="4" id="KW-1185">Reference proteome</keyword>
<evidence type="ECO:0000313" key="4">
    <source>
        <dbReference type="Proteomes" id="UP000196521"/>
    </source>
</evidence>
<organism evidence="3 4">
    <name type="scientific">Planktothrix rubescens CCAP 1459/22</name>
    <dbReference type="NCBI Taxonomy" id="329571"/>
    <lineage>
        <taxon>Bacteria</taxon>
        <taxon>Bacillati</taxon>
        <taxon>Cyanobacteriota</taxon>
        <taxon>Cyanophyceae</taxon>
        <taxon>Oscillatoriophycideae</taxon>
        <taxon>Oscillatoriales</taxon>
        <taxon>Microcoleaceae</taxon>
        <taxon>Planktothrix</taxon>
    </lineage>
</organism>
<dbReference type="GO" id="GO:0004190">
    <property type="term" value="F:aspartic-type endopeptidase activity"/>
    <property type="evidence" value="ECO:0007669"/>
    <property type="project" value="InterPro"/>
</dbReference>
<sequence length="206" mass="23993">MEPEYATTNDWYKANRPKLKIYRGQWIAYTNTGVISHDRDYRKMKDGIPPDTAKLSYTIERIYESEFIEPVKFYPVRMRSLKAHDWQPKYELLLKYQEHTEKVKMLVDSGADFSLITKKMGEDLGYTKGEGENLGSGEGIGGSIEYLLRQVEIEIEGHRFTAPVAWIQSDFCEEILLGREVVFDLFDIEFKQADETIIFKWRGGQA</sequence>
<evidence type="ECO:0000256" key="1">
    <source>
        <dbReference type="ARBA" id="ARBA00022801"/>
    </source>
</evidence>
<protein>
    <recommendedName>
        <fullName evidence="2">Peptidase A2 domain-containing protein</fullName>
    </recommendedName>
</protein>
<dbReference type="AlphaFoldDB" id="A0A6J7ZSE2"/>
<evidence type="ECO:0000313" key="3">
    <source>
        <dbReference type="EMBL" id="CAC5345725.1"/>
    </source>
</evidence>
<keyword evidence="1" id="KW-0378">Hydrolase</keyword>
<evidence type="ECO:0000259" key="2">
    <source>
        <dbReference type="PROSITE" id="PS50175"/>
    </source>
</evidence>
<dbReference type="Proteomes" id="UP000196521">
    <property type="component" value="Unassembled WGS sequence"/>
</dbReference>
<dbReference type="InterPro" id="IPR001995">
    <property type="entry name" value="Peptidase_A2_cat"/>
</dbReference>
<dbReference type="PROSITE" id="PS50175">
    <property type="entry name" value="ASP_PROT_RETROV"/>
    <property type="match status" value="1"/>
</dbReference>
<dbReference type="Gene3D" id="2.40.70.10">
    <property type="entry name" value="Acid Proteases"/>
    <property type="match status" value="1"/>
</dbReference>